<keyword evidence="1" id="KW-0175">Coiled coil</keyword>
<feature type="compositionally biased region" description="Low complexity" evidence="2">
    <location>
        <begin position="347"/>
        <end position="358"/>
    </location>
</feature>
<feature type="compositionally biased region" description="Basic and acidic residues" evidence="2">
    <location>
        <begin position="386"/>
        <end position="403"/>
    </location>
</feature>
<evidence type="ECO:0000256" key="2">
    <source>
        <dbReference type="SAM" id="MobiDB-lite"/>
    </source>
</evidence>
<gene>
    <name evidence="3" type="ORF">BpHYR1_033959</name>
</gene>
<dbReference type="OrthoDB" id="2136082at2759"/>
<protein>
    <submittedName>
        <fullName evidence="3">IQ domain-containing E-like isoform X6</fullName>
    </submittedName>
</protein>
<dbReference type="Proteomes" id="UP000276133">
    <property type="component" value="Unassembled WGS sequence"/>
</dbReference>
<accession>A0A3M7QKZ5</accession>
<feature type="compositionally biased region" description="Pro residues" evidence="2">
    <location>
        <begin position="418"/>
        <end position="437"/>
    </location>
</feature>
<reference evidence="3 4" key="1">
    <citation type="journal article" date="2018" name="Sci. Rep.">
        <title>Genomic signatures of local adaptation to the degree of environmental predictability in rotifers.</title>
        <authorList>
            <person name="Franch-Gras L."/>
            <person name="Hahn C."/>
            <person name="Garcia-Roger E.M."/>
            <person name="Carmona M.J."/>
            <person name="Serra M."/>
            <person name="Gomez A."/>
        </authorList>
    </citation>
    <scope>NUCLEOTIDE SEQUENCE [LARGE SCALE GENOMIC DNA]</scope>
    <source>
        <strain evidence="3">HYR1</strain>
    </source>
</reference>
<evidence type="ECO:0000313" key="4">
    <source>
        <dbReference type="Proteomes" id="UP000276133"/>
    </source>
</evidence>
<dbReference type="AlphaFoldDB" id="A0A3M7QKZ5"/>
<sequence length="437" mass="51045">MNTSKLDTSKTSLNQSTTKKEKNIREIYLQALNHNKSFQKTIKKPGLSNLSEDRNANNGSSHFLEKEYNIVQRIISDTKELKNIKIKDHNNKDTATKEAGKQIASRYKDPEEYYKEILELKRTLKVYEENEVISRTKFEYYENELAKKEQEIMDLLDIKKTEQLRLLSDSKADLATLIYSLKQKIFKLEFSLKRKENEFNKLKNEIKTTNIKELQLQNERLRLELSKALIDDKEIIDNLENKSNYELDKIRNESQLSFKKNLDKKNVAVSINSGKDKNSSIHSSPKFSNFDSKIALSGSLRDKLDQLNQRETELLFEISRLNMELDKNKIKKKIKNSDSETESVLNSTRGSVRSNRSSRQSKRSSNLQTEKEKLNSIKLLQSVMRGHMERSSSLKRAEQEKIERRRSKSRSPSWRSPSPRPRSRSPPSPPTRSPRRE</sequence>
<feature type="non-terminal residue" evidence="3">
    <location>
        <position position="437"/>
    </location>
</feature>
<evidence type="ECO:0000313" key="3">
    <source>
        <dbReference type="EMBL" id="RNA12117.1"/>
    </source>
</evidence>
<dbReference type="STRING" id="10195.A0A3M7QKZ5"/>
<comment type="caution">
    <text evidence="3">The sequence shown here is derived from an EMBL/GenBank/DDBJ whole genome shotgun (WGS) entry which is preliminary data.</text>
</comment>
<feature type="region of interest" description="Disordered" evidence="2">
    <location>
        <begin position="333"/>
        <end position="437"/>
    </location>
</feature>
<organism evidence="3 4">
    <name type="scientific">Brachionus plicatilis</name>
    <name type="common">Marine rotifer</name>
    <name type="synonym">Brachionus muelleri</name>
    <dbReference type="NCBI Taxonomy" id="10195"/>
    <lineage>
        <taxon>Eukaryota</taxon>
        <taxon>Metazoa</taxon>
        <taxon>Spiralia</taxon>
        <taxon>Gnathifera</taxon>
        <taxon>Rotifera</taxon>
        <taxon>Eurotatoria</taxon>
        <taxon>Monogononta</taxon>
        <taxon>Pseudotrocha</taxon>
        <taxon>Ploima</taxon>
        <taxon>Brachionidae</taxon>
        <taxon>Brachionus</taxon>
    </lineage>
</organism>
<name>A0A3M7QKZ5_BRAPC</name>
<evidence type="ECO:0000256" key="1">
    <source>
        <dbReference type="SAM" id="Coils"/>
    </source>
</evidence>
<keyword evidence="4" id="KW-1185">Reference proteome</keyword>
<feature type="coiled-coil region" evidence="1">
    <location>
        <begin position="185"/>
        <end position="231"/>
    </location>
</feature>
<proteinExistence type="predicted"/>
<dbReference type="EMBL" id="REGN01005764">
    <property type="protein sequence ID" value="RNA12117.1"/>
    <property type="molecule type" value="Genomic_DNA"/>
</dbReference>